<keyword evidence="4" id="KW-0472">Membrane</keyword>
<organism evidence="5 6">
    <name type="scientific">Streptomyces cavourensis</name>
    <dbReference type="NCBI Taxonomy" id="67258"/>
    <lineage>
        <taxon>Bacteria</taxon>
        <taxon>Bacillati</taxon>
        <taxon>Actinomycetota</taxon>
        <taxon>Actinomycetes</taxon>
        <taxon>Kitasatosporales</taxon>
        <taxon>Streptomycetaceae</taxon>
        <taxon>Streptomyces</taxon>
    </lineage>
</organism>
<dbReference type="PROSITE" id="PS51318">
    <property type="entry name" value="TAT"/>
    <property type="match status" value="1"/>
</dbReference>
<protein>
    <submittedName>
        <fullName evidence="5">Tyrosinase</fullName>
    </submittedName>
</protein>
<sequence length="159" mass="16682">MSRTTDAGDAPRGERGPSRRILLRTGFTAVVAAGTAAVLIPLHDHPQDTAPAPAQGPGRTTAGAAGAEEFAEMYRGREIRGGVSVLVPVAGPGSGAHHAEPVAEIRIDGRPLHVMRRADGTYLSDVTHYESFPTLRETARAAVDELGTARLALPASHHR</sequence>
<accession>A0AAD0VHU7</accession>
<reference evidence="5 6" key="1">
    <citation type="submission" date="2018-07" db="EMBL/GenBank/DDBJ databases">
        <title>Complete genome sequence of soil actinomycete Streptomyces cavourensis tj430.</title>
        <authorList>
            <person name="Wang P."/>
            <person name="Huang Y."/>
        </authorList>
    </citation>
    <scope>NUCLEOTIDE SEQUENCE [LARGE SCALE GENOMIC DNA]</scope>
    <source>
        <strain evidence="5 6">TJ430</strain>
    </source>
</reference>
<dbReference type="InterPro" id="IPR010928">
    <property type="entry name" value="MelC1"/>
</dbReference>
<dbReference type="InterPro" id="IPR006311">
    <property type="entry name" value="TAT_signal"/>
</dbReference>
<dbReference type="Pfam" id="PF06236">
    <property type="entry name" value="MelC1"/>
    <property type="match status" value="1"/>
</dbReference>
<proteinExistence type="inferred from homology"/>
<keyword evidence="4" id="KW-1133">Transmembrane helix</keyword>
<gene>
    <name evidence="5" type="ORF">DTW94_31795</name>
</gene>
<dbReference type="InterPro" id="IPR023199">
    <property type="entry name" value="GriE/MELC1_sf"/>
</dbReference>
<evidence type="ECO:0000313" key="5">
    <source>
        <dbReference type="EMBL" id="AXI75383.1"/>
    </source>
</evidence>
<evidence type="ECO:0000256" key="2">
    <source>
        <dbReference type="ARBA" id="ARBA00022729"/>
    </source>
</evidence>
<evidence type="ECO:0000256" key="4">
    <source>
        <dbReference type="SAM" id="Phobius"/>
    </source>
</evidence>
<keyword evidence="2" id="KW-0732">Signal</keyword>
<evidence type="ECO:0000313" key="6">
    <source>
        <dbReference type="Proteomes" id="UP000253779"/>
    </source>
</evidence>
<keyword evidence="4" id="KW-0812">Transmembrane</keyword>
<dbReference type="GO" id="GO:0005507">
    <property type="term" value="F:copper ion binding"/>
    <property type="evidence" value="ECO:0007669"/>
    <property type="project" value="InterPro"/>
</dbReference>
<dbReference type="Gene3D" id="3.30.1880.10">
    <property type="entry name" value="protein ne1242 domain like"/>
    <property type="match status" value="1"/>
</dbReference>
<evidence type="ECO:0000256" key="3">
    <source>
        <dbReference type="ARBA" id="ARBA00023008"/>
    </source>
</evidence>
<keyword evidence="3" id="KW-0186">Copper</keyword>
<dbReference type="EMBL" id="CP030930">
    <property type="protein sequence ID" value="AXI75383.1"/>
    <property type="molecule type" value="Genomic_DNA"/>
</dbReference>
<feature type="transmembrane region" description="Helical" evidence="4">
    <location>
        <begin position="21"/>
        <end position="42"/>
    </location>
</feature>
<evidence type="ECO:0000256" key="1">
    <source>
        <dbReference type="ARBA" id="ARBA00009871"/>
    </source>
</evidence>
<dbReference type="RefSeq" id="WP_114933785.1">
    <property type="nucleotide sequence ID" value="NZ_CP030930.1"/>
</dbReference>
<dbReference type="AlphaFoldDB" id="A0AAD0VHU7"/>
<comment type="similarity">
    <text evidence="1">Belongs to the melC1 family.</text>
</comment>
<dbReference type="GO" id="GO:0042438">
    <property type="term" value="P:melanin biosynthetic process"/>
    <property type="evidence" value="ECO:0007669"/>
    <property type="project" value="InterPro"/>
</dbReference>
<name>A0AAD0VHU7_9ACTN</name>
<dbReference type="Proteomes" id="UP000253779">
    <property type="component" value="Chromosome"/>
</dbReference>